<organism evidence="2 3">
    <name type="scientific">Parnassius apollo</name>
    <name type="common">Apollo butterfly</name>
    <name type="synonym">Papilio apollo</name>
    <dbReference type="NCBI Taxonomy" id="110799"/>
    <lineage>
        <taxon>Eukaryota</taxon>
        <taxon>Metazoa</taxon>
        <taxon>Ecdysozoa</taxon>
        <taxon>Arthropoda</taxon>
        <taxon>Hexapoda</taxon>
        <taxon>Insecta</taxon>
        <taxon>Pterygota</taxon>
        <taxon>Neoptera</taxon>
        <taxon>Endopterygota</taxon>
        <taxon>Lepidoptera</taxon>
        <taxon>Glossata</taxon>
        <taxon>Ditrysia</taxon>
        <taxon>Papilionoidea</taxon>
        <taxon>Papilionidae</taxon>
        <taxon>Parnassiinae</taxon>
        <taxon>Parnassini</taxon>
        <taxon>Parnassius</taxon>
        <taxon>Parnassius</taxon>
    </lineage>
</organism>
<dbReference type="OrthoDB" id="6912578at2759"/>
<reference evidence="2" key="1">
    <citation type="submission" date="2021-04" db="EMBL/GenBank/DDBJ databases">
        <authorList>
            <person name="Tunstrom K."/>
        </authorList>
    </citation>
    <scope>NUCLEOTIDE SEQUENCE</scope>
</reference>
<gene>
    <name evidence="2" type="ORF">PAPOLLO_LOCUS18367</name>
</gene>
<evidence type="ECO:0000259" key="1">
    <source>
        <dbReference type="Pfam" id="PF08398"/>
    </source>
</evidence>
<dbReference type="Proteomes" id="UP000691718">
    <property type="component" value="Unassembled WGS sequence"/>
</dbReference>
<dbReference type="Pfam" id="PF08398">
    <property type="entry name" value="Phospholip_A2_4"/>
    <property type="match status" value="1"/>
</dbReference>
<dbReference type="InterPro" id="IPR013607">
    <property type="entry name" value="Phospholipase_A2-like"/>
</dbReference>
<dbReference type="EMBL" id="CAJQZP010001172">
    <property type="protein sequence ID" value="CAG5025368.1"/>
    <property type="molecule type" value="Genomic_DNA"/>
</dbReference>
<dbReference type="AlphaFoldDB" id="A0A8S3XIY6"/>
<proteinExistence type="predicted"/>
<keyword evidence="3" id="KW-1185">Reference proteome</keyword>
<feature type="domain" description="Phospholipase A2-like" evidence="1">
    <location>
        <begin position="18"/>
        <end position="82"/>
    </location>
</feature>
<dbReference type="GO" id="GO:0005198">
    <property type="term" value="F:structural molecule activity"/>
    <property type="evidence" value="ECO:0007669"/>
    <property type="project" value="InterPro"/>
</dbReference>
<protein>
    <submittedName>
        <fullName evidence="2">(apollo) hypothetical protein</fullName>
    </submittedName>
</protein>
<sequence length="151" mass="16926">MKDGSGIINKVIENLPFELDLPGYQFCGHGTKLQKRLLKGDCGINKLDEACMLHDIAYTNKDSGARQKADLELLTMAKRRSKSEDARKGEKIASWIVKNAMKAKIWAGSGLKKKKESERHNRMMEAVALRKGLYIKPHKKGAGLYLNPSKN</sequence>
<accession>A0A8S3XIY6</accession>
<evidence type="ECO:0000313" key="2">
    <source>
        <dbReference type="EMBL" id="CAG5025368.1"/>
    </source>
</evidence>
<name>A0A8S3XIY6_PARAO</name>
<comment type="caution">
    <text evidence="2">The sequence shown here is derived from an EMBL/GenBank/DDBJ whole genome shotgun (WGS) entry which is preliminary data.</text>
</comment>
<evidence type="ECO:0000313" key="3">
    <source>
        <dbReference type="Proteomes" id="UP000691718"/>
    </source>
</evidence>